<dbReference type="AlphaFoldDB" id="A0A9K3IQ61"/>
<organism evidence="1 2">
    <name type="scientific">Helianthus annuus</name>
    <name type="common">Common sunflower</name>
    <dbReference type="NCBI Taxonomy" id="4232"/>
    <lineage>
        <taxon>Eukaryota</taxon>
        <taxon>Viridiplantae</taxon>
        <taxon>Streptophyta</taxon>
        <taxon>Embryophyta</taxon>
        <taxon>Tracheophyta</taxon>
        <taxon>Spermatophyta</taxon>
        <taxon>Magnoliopsida</taxon>
        <taxon>eudicotyledons</taxon>
        <taxon>Gunneridae</taxon>
        <taxon>Pentapetalae</taxon>
        <taxon>asterids</taxon>
        <taxon>campanulids</taxon>
        <taxon>Asterales</taxon>
        <taxon>Asteraceae</taxon>
        <taxon>Asteroideae</taxon>
        <taxon>Heliantheae alliance</taxon>
        <taxon>Heliantheae</taxon>
        <taxon>Helianthus</taxon>
    </lineage>
</organism>
<evidence type="ECO:0000313" key="2">
    <source>
        <dbReference type="Proteomes" id="UP000215914"/>
    </source>
</evidence>
<name>A0A9K3IQ61_HELAN</name>
<dbReference type="Proteomes" id="UP000215914">
    <property type="component" value="Unassembled WGS sequence"/>
</dbReference>
<sequence>MAIHSKGKETRRFTKPGVSLSFVFTSTISPEIGEFTSLVAFTLSTAPNPVALVTEPPVSGKSTNTTSPRWSCIYF</sequence>
<reference evidence="1" key="1">
    <citation type="journal article" date="2017" name="Nature">
        <title>The sunflower genome provides insights into oil metabolism, flowering and Asterid evolution.</title>
        <authorList>
            <person name="Badouin H."/>
            <person name="Gouzy J."/>
            <person name="Grassa C.J."/>
            <person name="Murat F."/>
            <person name="Staton S.E."/>
            <person name="Cottret L."/>
            <person name="Lelandais-Briere C."/>
            <person name="Owens G.L."/>
            <person name="Carrere S."/>
            <person name="Mayjonade B."/>
            <person name="Legrand L."/>
            <person name="Gill N."/>
            <person name="Kane N.C."/>
            <person name="Bowers J.E."/>
            <person name="Hubner S."/>
            <person name="Bellec A."/>
            <person name="Berard A."/>
            <person name="Berges H."/>
            <person name="Blanchet N."/>
            <person name="Boniface M.C."/>
            <person name="Brunel D."/>
            <person name="Catrice O."/>
            <person name="Chaidir N."/>
            <person name="Claudel C."/>
            <person name="Donnadieu C."/>
            <person name="Faraut T."/>
            <person name="Fievet G."/>
            <person name="Helmstetter N."/>
            <person name="King M."/>
            <person name="Knapp S.J."/>
            <person name="Lai Z."/>
            <person name="Le Paslier M.C."/>
            <person name="Lippi Y."/>
            <person name="Lorenzon L."/>
            <person name="Mandel J.R."/>
            <person name="Marage G."/>
            <person name="Marchand G."/>
            <person name="Marquand E."/>
            <person name="Bret-Mestries E."/>
            <person name="Morien E."/>
            <person name="Nambeesan S."/>
            <person name="Nguyen T."/>
            <person name="Pegot-Espagnet P."/>
            <person name="Pouilly N."/>
            <person name="Raftis F."/>
            <person name="Sallet E."/>
            <person name="Schiex T."/>
            <person name="Thomas J."/>
            <person name="Vandecasteele C."/>
            <person name="Vares D."/>
            <person name="Vear F."/>
            <person name="Vautrin S."/>
            <person name="Crespi M."/>
            <person name="Mangin B."/>
            <person name="Burke J.M."/>
            <person name="Salse J."/>
            <person name="Munos S."/>
            <person name="Vincourt P."/>
            <person name="Rieseberg L.H."/>
            <person name="Langlade N.B."/>
        </authorList>
    </citation>
    <scope>NUCLEOTIDE SEQUENCE</scope>
    <source>
        <tissue evidence="1">Leaves</tissue>
    </source>
</reference>
<keyword evidence="2" id="KW-1185">Reference proteome</keyword>
<proteinExistence type="predicted"/>
<protein>
    <submittedName>
        <fullName evidence="1">Uncharacterized protein</fullName>
    </submittedName>
</protein>
<dbReference type="Gramene" id="mRNA:HanXRQr2_Chr06g0242571">
    <property type="protein sequence ID" value="CDS:HanXRQr2_Chr06g0242571.1"/>
    <property type="gene ID" value="HanXRQr2_Chr06g0242571"/>
</dbReference>
<dbReference type="EMBL" id="MNCJ02000321">
    <property type="protein sequence ID" value="KAF5800958.1"/>
    <property type="molecule type" value="Genomic_DNA"/>
</dbReference>
<accession>A0A9K3IQ61</accession>
<reference evidence="1" key="2">
    <citation type="submission" date="2020-06" db="EMBL/GenBank/DDBJ databases">
        <title>Helianthus annuus Genome sequencing and assembly Release 2.</title>
        <authorList>
            <person name="Gouzy J."/>
            <person name="Langlade N."/>
            <person name="Munos S."/>
        </authorList>
    </citation>
    <scope>NUCLEOTIDE SEQUENCE</scope>
    <source>
        <tissue evidence="1">Leaves</tissue>
    </source>
</reference>
<evidence type="ECO:0000313" key="1">
    <source>
        <dbReference type="EMBL" id="KAF5800958.1"/>
    </source>
</evidence>
<gene>
    <name evidence="1" type="ORF">HanXRQr2_Chr06g0242571</name>
</gene>
<comment type="caution">
    <text evidence="1">The sequence shown here is derived from an EMBL/GenBank/DDBJ whole genome shotgun (WGS) entry which is preliminary data.</text>
</comment>